<dbReference type="PANTHER" id="PTHR30160:SF7">
    <property type="entry name" value="ADP-HEPTOSE--LPS HEPTOSYLTRANSFERASE 2"/>
    <property type="match status" value="1"/>
</dbReference>
<dbReference type="Proteomes" id="UP000420562">
    <property type="component" value="Unassembled WGS sequence"/>
</dbReference>
<dbReference type="InterPro" id="IPR051199">
    <property type="entry name" value="LPS_LOS_Heptosyltrfase"/>
</dbReference>
<dbReference type="EMBL" id="VZQZ01000007">
    <property type="protein sequence ID" value="KAB0664868.1"/>
    <property type="molecule type" value="Genomic_DNA"/>
</dbReference>
<evidence type="ECO:0000313" key="3">
    <source>
        <dbReference type="EMBL" id="KAB0664868.1"/>
    </source>
</evidence>
<keyword evidence="2 3" id="KW-0808">Transferase</keyword>
<evidence type="ECO:0000256" key="2">
    <source>
        <dbReference type="ARBA" id="ARBA00022679"/>
    </source>
</evidence>
<reference evidence="3 4" key="1">
    <citation type="submission" date="2019-09" db="EMBL/GenBank/DDBJ databases">
        <title>Geobacter sp. Red96, a novel strain isolated from paddy soil.</title>
        <authorList>
            <person name="Xu Z."/>
            <person name="Masuda Y."/>
            <person name="Itoh H."/>
            <person name="Senoo K."/>
        </authorList>
    </citation>
    <scope>NUCLEOTIDE SEQUENCE [LARGE SCALE GENOMIC DNA]</scope>
    <source>
        <strain evidence="3 4">Red96</strain>
    </source>
</reference>
<proteinExistence type="predicted"/>
<gene>
    <name evidence="3" type="ORF">F6V25_12475</name>
</gene>
<organism evidence="3 4">
    <name type="scientific">Oryzomonas japonica</name>
    <dbReference type="NCBI Taxonomy" id="2603858"/>
    <lineage>
        <taxon>Bacteria</taxon>
        <taxon>Pseudomonadati</taxon>
        <taxon>Thermodesulfobacteriota</taxon>
        <taxon>Desulfuromonadia</taxon>
        <taxon>Geobacterales</taxon>
        <taxon>Geobacteraceae</taxon>
        <taxon>Oryzomonas</taxon>
    </lineage>
</organism>
<dbReference type="GO" id="GO:0009244">
    <property type="term" value="P:lipopolysaccharide core region biosynthetic process"/>
    <property type="evidence" value="ECO:0007669"/>
    <property type="project" value="TreeGrafter"/>
</dbReference>
<dbReference type="InterPro" id="IPR002201">
    <property type="entry name" value="Glyco_trans_9"/>
</dbReference>
<keyword evidence="1" id="KW-0328">Glycosyltransferase</keyword>
<sequence length="374" mass="40297">MQLLKGLDSCIGRIAVWGAALIPQRLPVGPPCSFLLIRPGGIGDAVHLIPAISAIKSAYPDAGIDILAEKRNSAIFILSPYIRHVFHYDRPAELFRALCTAYDVVIDTEQWHRLSAVVARMTRTPVLIGYATNERARLFTHPAPYSQGEYEIDSFFRLLVPLGIEPHEVVFPFLDVPGEAVEQGDALLGEIKGKAYVIIFPGASIPERQWGAERFRKVAEMLTAFGIAVVVVGGREDERQGEIIVAGGAGLNLAGRTSLSETAAVIQKSVLLVSGDSGVLHIAVGLGVPTVSLFGPGRAKKWAPRGEHHLVIDKVLTCSPCTTFGTTPPCPIAARCMRDITVDEVCNAVTVLLTATGGLPSSCYRNKEGEERRS</sequence>
<protein>
    <submittedName>
        <fullName evidence="3">Glycosyltransferase family 9 protein</fullName>
    </submittedName>
</protein>
<dbReference type="PANTHER" id="PTHR30160">
    <property type="entry name" value="TETRAACYLDISACCHARIDE 4'-KINASE-RELATED"/>
    <property type="match status" value="1"/>
</dbReference>
<evidence type="ECO:0000256" key="1">
    <source>
        <dbReference type="ARBA" id="ARBA00022676"/>
    </source>
</evidence>
<dbReference type="GO" id="GO:0005829">
    <property type="term" value="C:cytosol"/>
    <property type="evidence" value="ECO:0007669"/>
    <property type="project" value="TreeGrafter"/>
</dbReference>
<evidence type="ECO:0000313" key="4">
    <source>
        <dbReference type="Proteomes" id="UP000420562"/>
    </source>
</evidence>
<accession>A0A7J4ZPV2</accession>
<keyword evidence="4" id="KW-1185">Reference proteome</keyword>
<dbReference type="Pfam" id="PF01075">
    <property type="entry name" value="Glyco_transf_9"/>
    <property type="match status" value="1"/>
</dbReference>
<dbReference type="GO" id="GO:0008713">
    <property type="term" value="F:ADP-heptose-lipopolysaccharide heptosyltransferase activity"/>
    <property type="evidence" value="ECO:0007669"/>
    <property type="project" value="TreeGrafter"/>
</dbReference>
<comment type="caution">
    <text evidence="3">The sequence shown here is derived from an EMBL/GenBank/DDBJ whole genome shotgun (WGS) entry which is preliminary data.</text>
</comment>
<dbReference type="Gene3D" id="3.40.50.2000">
    <property type="entry name" value="Glycogen Phosphorylase B"/>
    <property type="match status" value="2"/>
</dbReference>
<dbReference type="AlphaFoldDB" id="A0A7J4ZPV2"/>
<name>A0A7J4ZPV2_9BACT</name>
<dbReference type="SUPFAM" id="SSF53756">
    <property type="entry name" value="UDP-Glycosyltransferase/glycogen phosphorylase"/>
    <property type="match status" value="1"/>
</dbReference>
<dbReference type="CDD" id="cd03789">
    <property type="entry name" value="GT9_LPS_heptosyltransferase"/>
    <property type="match status" value="1"/>
</dbReference>